<dbReference type="InterPro" id="IPR039133">
    <property type="entry name" value="RNF25"/>
</dbReference>
<dbReference type="SUPFAM" id="SSF54495">
    <property type="entry name" value="UBC-like"/>
    <property type="match status" value="1"/>
</dbReference>
<evidence type="ECO:0000256" key="1">
    <source>
        <dbReference type="SAM" id="MobiDB-lite"/>
    </source>
</evidence>
<dbReference type="GO" id="GO:0061630">
    <property type="term" value="F:ubiquitin protein ligase activity"/>
    <property type="evidence" value="ECO:0007669"/>
    <property type="project" value="InterPro"/>
</dbReference>
<dbReference type="EMBL" id="LHPG02000006">
    <property type="protein sequence ID" value="PRW57917.1"/>
    <property type="molecule type" value="Genomic_DNA"/>
</dbReference>
<dbReference type="Gene3D" id="3.10.110.10">
    <property type="entry name" value="Ubiquitin Conjugating Enzyme"/>
    <property type="match status" value="1"/>
</dbReference>
<dbReference type="PROSITE" id="PS50908">
    <property type="entry name" value="RWD"/>
    <property type="match status" value="1"/>
</dbReference>
<dbReference type="GO" id="GO:0016567">
    <property type="term" value="P:protein ubiquitination"/>
    <property type="evidence" value="ECO:0007669"/>
    <property type="project" value="TreeGrafter"/>
</dbReference>
<organism evidence="4 5">
    <name type="scientific">Chlorella sorokiniana</name>
    <name type="common">Freshwater green alga</name>
    <dbReference type="NCBI Taxonomy" id="3076"/>
    <lineage>
        <taxon>Eukaryota</taxon>
        <taxon>Viridiplantae</taxon>
        <taxon>Chlorophyta</taxon>
        <taxon>core chlorophytes</taxon>
        <taxon>Trebouxiophyceae</taxon>
        <taxon>Chlorellales</taxon>
        <taxon>Chlorellaceae</taxon>
        <taxon>Chlorella clade</taxon>
        <taxon>Chlorella</taxon>
    </lineage>
</organism>
<gene>
    <name evidence="4" type="ORF">C2E21_3482</name>
</gene>
<dbReference type="PANTHER" id="PTHR13198">
    <property type="entry name" value="RING FINGER PROTEIN 25"/>
    <property type="match status" value="1"/>
</dbReference>
<dbReference type="STRING" id="3076.A0A2P6TV23"/>
<keyword evidence="2" id="KW-1133">Transmembrane helix</keyword>
<proteinExistence type="predicted"/>
<comment type="caution">
    <text evidence="4">The sequence shown here is derived from an EMBL/GenBank/DDBJ whole genome shotgun (WGS) entry which is preliminary data.</text>
</comment>
<sequence>MRSAWRRTETWLAAYVLVALLAAICINIGVGASNSARRNRVQLASIPNNARPPPAALQAWPPPLPAAPALPPPPPAAQPQPLASPPPVPTLPPPSPAATTPVVKPANCDAAPAALSRERFSDAVALFPADSAHYVANTVPGAVLDAATGARYPSYYNGAVPANCIVQVEGKALGGNSVLKRHRALLCDSKRSLVSITTAAAHADAPDLPPPLTACQEKRWQQAAMEGLPEEFEFELEALRATYGDEAVQVEPANSAAGGSGSSSSSSPPVAVVSVPVAPRCEAEPEQFVAGRLVMAVGAGYPAEPPAVQLADAKGMGDARLAGIQSSLAAEAASMAGELQLGHLCETALDLLTAANQPEGDCAFCLEPLLGQADSNGRGGRSRLPVVRLACYHCYHTACFAPWWQWQQRRSAQREAQLWSEYKSMAPLKLEEEGIRREPLSWLGGGAASSGGSTSFGGAANGVAVAAAEEEEQEAEDEEDGSGGSKGPGDAYVLLCPACRADIVPSSLAHAWQQLQASTADSWSGGAQGGGSSRAALIGLPPEQRQALLTMQQRHAAVMRRQQACGGIVDATHSVSISDLQQAAAAAAAAEAAAAEAAALAAAQQAQQPVQQAQAGRGGGRRGRVCV</sequence>
<dbReference type="AlphaFoldDB" id="A0A2P6TV23"/>
<dbReference type="GO" id="GO:0005634">
    <property type="term" value="C:nucleus"/>
    <property type="evidence" value="ECO:0007669"/>
    <property type="project" value="TreeGrafter"/>
</dbReference>
<reference evidence="4 5" key="1">
    <citation type="journal article" date="2018" name="Plant J.">
        <title>Genome sequences of Chlorella sorokiniana UTEX 1602 and Micractinium conductrix SAG 241.80: implications to maltose excretion by a green alga.</title>
        <authorList>
            <person name="Arriola M.B."/>
            <person name="Velmurugan N."/>
            <person name="Zhang Y."/>
            <person name="Plunkett M.H."/>
            <person name="Hondzo H."/>
            <person name="Barney B.M."/>
        </authorList>
    </citation>
    <scope>NUCLEOTIDE SEQUENCE [LARGE SCALE GENOMIC DNA]</scope>
    <source>
        <strain evidence="5">UTEX 1602</strain>
    </source>
</reference>
<evidence type="ECO:0000259" key="3">
    <source>
        <dbReference type="PROSITE" id="PS50908"/>
    </source>
</evidence>
<keyword evidence="5" id="KW-1185">Reference proteome</keyword>
<dbReference type="OrthoDB" id="515403at2759"/>
<dbReference type="GO" id="GO:0016874">
    <property type="term" value="F:ligase activity"/>
    <property type="evidence" value="ECO:0007669"/>
    <property type="project" value="UniProtKB-KW"/>
</dbReference>
<keyword evidence="2" id="KW-0472">Membrane</keyword>
<feature type="compositionally biased region" description="Acidic residues" evidence="1">
    <location>
        <begin position="468"/>
        <end position="481"/>
    </location>
</feature>
<feature type="compositionally biased region" description="Pro residues" evidence="1">
    <location>
        <begin position="50"/>
        <end position="96"/>
    </location>
</feature>
<dbReference type="SMART" id="SM00591">
    <property type="entry name" value="RWD"/>
    <property type="match status" value="1"/>
</dbReference>
<dbReference type="PANTHER" id="PTHR13198:SF4">
    <property type="entry name" value="E3 UBIQUITIN-PROTEIN LIGASE RNF25"/>
    <property type="match status" value="1"/>
</dbReference>
<feature type="domain" description="RWD" evidence="3">
    <location>
        <begin position="234"/>
        <end position="355"/>
    </location>
</feature>
<accession>A0A2P6TV23</accession>
<evidence type="ECO:0000313" key="5">
    <source>
        <dbReference type="Proteomes" id="UP000239899"/>
    </source>
</evidence>
<feature type="region of interest" description="Disordered" evidence="1">
    <location>
        <begin position="465"/>
        <end position="487"/>
    </location>
</feature>
<dbReference type="Gene3D" id="3.30.40.10">
    <property type="entry name" value="Zinc/RING finger domain, C3HC4 (zinc finger)"/>
    <property type="match status" value="1"/>
</dbReference>
<dbReference type="InterPro" id="IPR016135">
    <property type="entry name" value="UBQ-conjugating_enzyme/RWD"/>
</dbReference>
<dbReference type="InterPro" id="IPR013083">
    <property type="entry name" value="Znf_RING/FYVE/PHD"/>
</dbReference>
<keyword evidence="2" id="KW-0812">Transmembrane</keyword>
<dbReference type="CDD" id="cd23818">
    <property type="entry name" value="RWD_RNF25"/>
    <property type="match status" value="1"/>
</dbReference>
<evidence type="ECO:0000256" key="2">
    <source>
        <dbReference type="SAM" id="Phobius"/>
    </source>
</evidence>
<dbReference type="Proteomes" id="UP000239899">
    <property type="component" value="Unassembled WGS sequence"/>
</dbReference>
<name>A0A2P6TV23_CHLSO</name>
<dbReference type="SUPFAM" id="SSF57850">
    <property type="entry name" value="RING/U-box"/>
    <property type="match status" value="1"/>
</dbReference>
<dbReference type="InterPro" id="IPR006575">
    <property type="entry name" value="RWD_dom"/>
</dbReference>
<protein>
    <submittedName>
        <fullName evidence="4">E3 ubiquitin-ligase RNF25</fullName>
    </submittedName>
</protein>
<evidence type="ECO:0000313" key="4">
    <source>
        <dbReference type="EMBL" id="PRW57917.1"/>
    </source>
</evidence>
<dbReference type="Pfam" id="PF05773">
    <property type="entry name" value="RWD"/>
    <property type="match status" value="1"/>
</dbReference>
<feature type="transmembrane region" description="Helical" evidence="2">
    <location>
        <begin position="12"/>
        <end position="32"/>
    </location>
</feature>
<feature type="region of interest" description="Disordered" evidence="1">
    <location>
        <begin position="47"/>
        <end position="103"/>
    </location>
</feature>